<gene>
    <name evidence="2" type="ORF">theurythT_31700</name>
</gene>
<feature type="transmembrane region" description="Helical" evidence="1">
    <location>
        <begin position="36"/>
        <end position="55"/>
    </location>
</feature>
<keyword evidence="3" id="KW-1185">Reference proteome</keyword>
<dbReference type="RefSeq" id="WP_284209203.1">
    <property type="nucleotide sequence ID" value="NZ_BSSU01000022.1"/>
</dbReference>
<reference evidence="2 3" key="1">
    <citation type="submission" date="2023-03" db="EMBL/GenBank/DDBJ databases">
        <title>Draft genome sequence of Thalassotalea eurytherma JCM 18482T.</title>
        <authorList>
            <person name="Sawabe T."/>
        </authorList>
    </citation>
    <scope>NUCLEOTIDE SEQUENCE [LARGE SCALE GENOMIC DNA]</scope>
    <source>
        <strain evidence="2 3">JCM 18482</strain>
    </source>
</reference>
<evidence type="ECO:0000313" key="3">
    <source>
        <dbReference type="Proteomes" id="UP001157133"/>
    </source>
</evidence>
<organism evidence="2 3">
    <name type="scientific">Thalassotalea eurytherma</name>
    <dbReference type="NCBI Taxonomy" id="1144278"/>
    <lineage>
        <taxon>Bacteria</taxon>
        <taxon>Pseudomonadati</taxon>
        <taxon>Pseudomonadota</taxon>
        <taxon>Gammaproteobacteria</taxon>
        <taxon>Alteromonadales</taxon>
        <taxon>Colwelliaceae</taxon>
        <taxon>Thalassotalea</taxon>
    </lineage>
</organism>
<keyword evidence="1" id="KW-1133">Transmembrane helix</keyword>
<accession>A0ABQ6HAB5</accession>
<keyword evidence="1" id="KW-0812">Transmembrane</keyword>
<feature type="transmembrane region" description="Helical" evidence="1">
    <location>
        <begin position="67"/>
        <end position="89"/>
    </location>
</feature>
<name>A0ABQ6HAB5_9GAMM</name>
<sequence length="144" mass="16694">MRKRTLAIKLCAIPILIALLITPVRFFLELAGIPDVYVFLIGLLWFTLICSVYWAHKLINHETPYQMLLYCLLIFSPISRIPVFILWWITKKWQLGTHYDVFDNWSQALIGQLFYGSLIQIIPGFIIGVVTLVVLQSRKSTRAL</sequence>
<feature type="transmembrane region" description="Helical" evidence="1">
    <location>
        <begin position="109"/>
        <end position="135"/>
    </location>
</feature>
<keyword evidence="1" id="KW-0472">Membrane</keyword>
<evidence type="ECO:0000256" key="1">
    <source>
        <dbReference type="SAM" id="Phobius"/>
    </source>
</evidence>
<evidence type="ECO:0000313" key="2">
    <source>
        <dbReference type="EMBL" id="GLX83717.1"/>
    </source>
</evidence>
<protein>
    <submittedName>
        <fullName evidence="2">Uncharacterized protein</fullName>
    </submittedName>
</protein>
<dbReference type="Proteomes" id="UP001157133">
    <property type="component" value="Unassembled WGS sequence"/>
</dbReference>
<proteinExistence type="predicted"/>
<comment type="caution">
    <text evidence="2">The sequence shown here is derived from an EMBL/GenBank/DDBJ whole genome shotgun (WGS) entry which is preliminary data.</text>
</comment>
<dbReference type="EMBL" id="BSSU01000022">
    <property type="protein sequence ID" value="GLX83717.1"/>
    <property type="molecule type" value="Genomic_DNA"/>
</dbReference>